<name>A0A386HN39_9BACT</name>
<dbReference type="KEGG" id="ark:D6B99_06650"/>
<accession>A0A386HN39</accession>
<organism evidence="1 2">
    <name type="scientific">Arachidicoccus soli</name>
    <dbReference type="NCBI Taxonomy" id="2341117"/>
    <lineage>
        <taxon>Bacteria</taxon>
        <taxon>Pseudomonadati</taxon>
        <taxon>Bacteroidota</taxon>
        <taxon>Chitinophagia</taxon>
        <taxon>Chitinophagales</taxon>
        <taxon>Chitinophagaceae</taxon>
        <taxon>Arachidicoccus</taxon>
    </lineage>
</organism>
<gene>
    <name evidence="1" type="ORF">D6B99_06650</name>
</gene>
<reference evidence="1 2" key="1">
    <citation type="submission" date="2018-09" db="EMBL/GenBank/DDBJ databases">
        <title>Arachidicoccus sp. nov., a bacterium isolated from soil.</title>
        <authorList>
            <person name="Weon H.-Y."/>
            <person name="Kwon S.-W."/>
            <person name="Lee S.A."/>
        </authorList>
    </citation>
    <scope>NUCLEOTIDE SEQUENCE [LARGE SCALE GENOMIC DNA]</scope>
    <source>
        <strain evidence="1 2">KIS59-12</strain>
    </source>
</reference>
<dbReference type="OrthoDB" id="9815825at2"/>
<dbReference type="RefSeq" id="WP_119986307.1">
    <property type="nucleotide sequence ID" value="NZ_CP032489.1"/>
</dbReference>
<keyword evidence="2" id="KW-1185">Reference proteome</keyword>
<dbReference type="AlphaFoldDB" id="A0A386HN39"/>
<dbReference type="Proteomes" id="UP000266118">
    <property type="component" value="Chromosome"/>
</dbReference>
<evidence type="ECO:0000313" key="2">
    <source>
        <dbReference type="Proteomes" id="UP000266118"/>
    </source>
</evidence>
<proteinExistence type="predicted"/>
<evidence type="ECO:0000313" key="1">
    <source>
        <dbReference type="EMBL" id="AYD47317.1"/>
    </source>
</evidence>
<sequence length="62" mass="7224">MIRIHSPWHKTSDFEWRRAGENWQKIILPPIINSFQFQIAEVVHCLDKGQIGVKYSGESGDE</sequence>
<dbReference type="EMBL" id="CP032489">
    <property type="protein sequence ID" value="AYD47317.1"/>
    <property type="molecule type" value="Genomic_DNA"/>
</dbReference>
<protein>
    <submittedName>
        <fullName evidence="1">Uncharacterized protein</fullName>
    </submittedName>
</protein>